<name>A0A9P0P3H1_ACAOB</name>
<dbReference type="EMBL" id="CAKOFQ010006917">
    <property type="protein sequence ID" value="CAH1982240.1"/>
    <property type="molecule type" value="Genomic_DNA"/>
</dbReference>
<evidence type="ECO:0000256" key="10">
    <source>
        <dbReference type="ARBA" id="ARBA00050938"/>
    </source>
</evidence>
<sequence length="281" mass="31467">MALRNLRRLQQLPIAYFKQYSSESKLVSLTIDDKTGVSVLSLQRPPVNSLNLELLSDIHNALTEVEKNKSRGVILTSQKDGVFSAGLDIMEMYKPDQDRLKTFWTTLQDCWIKLYGCLYPTVAVINGHSPAGGCLLAMSCEYRIMQTNCTIGLNETLLGIVAPPWFISTMKNVIGHRQSELALTQGKMFTTDEALKIGLVDEIMHSKDEGIEKANSFMAKYAKIPPMARSLTKQSIRGPTIQDMVKNKQADLVNFLQFSNNPQVQQSLGMYLEMLKKKGGK</sequence>
<evidence type="ECO:0000256" key="6">
    <source>
        <dbReference type="ARBA" id="ARBA00022990"/>
    </source>
</evidence>
<accession>A0A9P0P3H1</accession>
<evidence type="ECO:0000256" key="2">
    <source>
        <dbReference type="ARBA" id="ARBA00005005"/>
    </source>
</evidence>
<comment type="subunit">
    <text evidence="3">Homotrimer.</text>
</comment>
<evidence type="ECO:0000256" key="7">
    <source>
        <dbReference type="ARBA" id="ARBA00023098"/>
    </source>
</evidence>
<dbReference type="FunFam" id="3.90.226.10:FF:000034">
    <property type="entry name" value="Enoyl-CoA delta isomerase 1"/>
    <property type="match status" value="1"/>
</dbReference>
<evidence type="ECO:0000256" key="13">
    <source>
        <dbReference type="ARBA" id="ARBA00052542"/>
    </source>
</evidence>
<evidence type="ECO:0000313" key="19">
    <source>
        <dbReference type="Proteomes" id="UP001152888"/>
    </source>
</evidence>
<keyword evidence="7" id="KW-0443">Lipid metabolism</keyword>
<keyword evidence="6" id="KW-0007">Acetylation</keyword>
<evidence type="ECO:0000256" key="5">
    <source>
        <dbReference type="ARBA" id="ARBA00022946"/>
    </source>
</evidence>
<evidence type="ECO:0000256" key="11">
    <source>
        <dbReference type="ARBA" id="ARBA00051293"/>
    </source>
</evidence>
<comment type="subcellular location">
    <subcellularLocation>
        <location evidence="1">Mitochondrion matrix</location>
    </subcellularLocation>
</comment>
<comment type="caution">
    <text evidence="17">The sequence shown here is derived from an EMBL/GenBank/DDBJ whole genome shotgun (WGS) entry which is preliminary data.</text>
</comment>
<comment type="function">
    <text evidence="14">Key enzyme of fatty acid beta-oxidation. Able to isomerize both 3-cis (3Z) and 3-trans (3E) double bonds into the 2-trans (2E) form in a range of enoyl-CoA species, with a preference for (3Z)-enoyl-CoAs over (3E)-enoyl-CoAs. The catalytic efficiency of this enzyme is not affected by the fatty acyl chain length.</text>
</comment>
<dbReference type="CDD" id="cd06558">
    <property type="entry name" value="crotonase-like"/>
    <property type="match status" value="1"/>
</dbReference>
<keyword evidence="19" id="KW-1185">Reference proteome</keyword>
<gene>
    <name evidence="18" type="ORF">ACAOBT_LOCUS14896</name>
    <name evidence="17" type="ORF">ACAOBT_LOCUS7909</name>
</gene>
<dbReference type="PANTHER" id="PTHR11941:SF45">
    <property type="entry name" value="ENOYL-COA DELTA ISOMERASE 1, MITOCHONDRIAL"/>
    <property type="match status" value="1"/>
</dbReference>
<evidence type="ECO:0000256" key="8">
    <source>
        <dbReference type="ARBA" id="ARBA00023128"/>
    </source>
</evidence>
<dbReference type="SUPFAM" id="SSF52096">
    <property type="entry name" value="ClpP/crotonase"/>
    <property type="match status" value="1"/>
</dbReference>
<keyword evidence="8" id="KW-0496">Mitochondrion</keyword>
<evidence type="ECO:0000256" key="1">
    <source>
        <dbReference type="ARBA" id="ARBA00004305"/>
    </source>
</evidence>
<dbReference type="GO" id="GO:0004165">
    <property type="term" value="F:delta(3)-delta(2)-enoyl-CoA isomerase activity"/>
    <property type="evidence" value="ECO:0007669"/>
    <property type="project" value="UniProtKB-EC"/>
</dbReference>
<evidence type="ECO:0000256" key="15">
    <source>
        <dbReference type="ARBA" id="ARBA00068317"/>
    </source>
</evidence>
<reference evidence="17" key="1">
    <citation type="submission" date="2022-03" db="EMBL/GenBank/DDBJ databases">
        <authorList>
            <person name="Sayadi A."/>
        </authorList>
    </citation>
    <scope>NUCLEOTIDE SEQUENCE</scope>
</reference>
<dbReference type="AlphaFoldDB" id="A0A9P0P3H1"/>
<evidence type="ECO:0000256" key="14">
    <source>
        <dbReference type="ARBA" id="ARBA00056147"/>
    </source>
</evidence>
<comment type="catalytic activity">
    <reaction evidence="12">
        <text>(3Z)-dodecenoyl-CoA = (2E)-dodecenoyl-CoA</text>
        <dbReference type="Rhea" id="RHEA:23716"/>
        <dbReference type="ChEBI" id="CHEBI:57330"/>
        <dbReference type="ChEBI" id="CHEBI:58543"/>
        <dbReference type="EC" id="5.3.3.8"/>
    </reaction>
    <physiologicalReaction direction="left-to-right" evidence="12">
        <dbReference type="Rhea" id="RHEA:23717"/>
    </physiologicalReaction>
</comment>
<organism evidence="17 19">
    <name type="scientific">Acanthoscelides obtectus</name>
    <name type="common">Bean weevil</name>
    <name type="synonym">Bruchus obtectus</name>
    <dbReference type="NCBI Taxonomy" id="200917"/>
    <lineage>
        <taxon>Eukaryota</taxon>
        <taxon>Metazoa</taxon>
        <taxon>Ecdysozoa</taxon>
        <taxon>Arthropoda</taxon>
        <taxon>Hexapoda</taxon>
        <taxon>Insecta</taxon>
        <taxon>Pterygota</taxon>
        <taxon>Neoptera</taxon>
        <taxon>Endopterygota</taxon>
        <taxon>Coleoptera</taxon>
        <taxon>Polyphaga</taxon>
        <taxon>Cucujiformia</taxon>
        <taxon>Chrysomeloidea</taxon>
        <taxon>Chrysomelidae</taxon>
        <taxon>Bruchinae</taxon>
        <taxon>Bruchini</taxon>
        <taxon>Acanthoscelides</taxon>
    </lineage>
</organism>
<evidence type="ECO:0000256" key="12">
    <source>
        <dbReference type="ARBA" id="ARBA00052376"/>
    </source>
</evidence>
<evidence type="ECO:0000256" key="4">
    <source>
        <dbReference type="ARBA" id="ARBA00022832"/>
    </source>
</evidence>
<dbReference type="PANTHER" id="PTHR11941">
    <property type="entry name" value="ENOYL-COA HYDRATASE-RELATED"/>
    <property type="match status" value="1"/>
</dbReference>
<dbReference type="Gene3D" id="6.10.250.170">
    <property type="match status" value="1"/>
</dbReference>
<evidence type="ECO:0000256" key="9">
    <source>
        <dbReference type="ARBA" id="ARBA00023235"/>
    </source>
</evidence>
<proteinExistence type="predicted"/>
<comment type="catalytic activity">
    <reaction evidence="11">
        <text>(2E)-tetradecenoyl-CoA = (3Z)-tetradecenoyl-CoA</text>
        <dbReference type="Rhea" id="RHEA:29847"/>
        <dbReference type="ChEBI" id="CHEBI:61405"/>
        <dbReference type="ChEBI" id="CHEBI:61968"/>
    </reaction>
    <physiologicalReaction direction="right-to-left" evidence="11">
        <dbReference type="Rhea" id="RHEA:29849"/>
    </physiologicalReaction>
</comment>
<evidence type="ECO:0000313" key="17">
    <source>
        <dbReference type="EMBL" id="CAH1968528.1"/>
    </source>
</evidence>
<keyword evidence="5" id="KW-0809">Transit peptide</keyword>
<keyword evidence="4" id="KW-0276">Fatty acid metabolism</keyword>
<keyword evidence="9" id="KW-0413">Isomerase</keyword>
<dbReference type="OrthoDB" id="1708823at2759"/>
<evidence type="ECO:0000256" key="16">
    <source>
        <dbReference type="ARBA" id="ARBA00083575"/>
    </source>
</evidence>
<evidence type="ECO:0000256" key="3">
    <source>
        <dbReference type="ARBA" id="ARBA00011233"/>
    </source>
</evidence>
<dbReference type="Gene3D" id="3.90.226.10">
    <property type="entry name" value="2-enoyl-CoA Hydratase, Chain A, domain 1"/>
    <property type="match status" value="1"/>
</dbReference>
<comment type="pathway">
    <text evidence="2">Lipid metabolism; fatty acid beta-oxidation.</text>
</comment>
<dbReference type="InterPro" id="IPR029045">
    <property type="entry name" value="ClpP/crotonase-like_dom_sf"/>
</dbReference>
<dbReference type="GO" id="GO:0005759">
    <property type="term" value="C:mitochondrial matrix"/>
    <property type="evidence" value="ECO:0007669"/>
    <property type="project" value="UniProtKB-SubCell"/>
</dbReference>
<dbReference type="GO" id="GO:0006635">
    <property type="term" value="P:fatty acid beta-oxidation"/>
    <property type="evidence" value="ECO:0007669"/>
    <property type="project" value="TreeGrafter"/>
</dbReference>
<protein>
    <recommendedName>
        <fullName evidence="15">Enoyl-CoA delta isomerase 1, mitochondrial</fullName>
    </recommendedName>
    <alternativeName>
        <fullName evidence="16">3,2-trans-enoyl-CoA isomerase</fullName>
    </alternativeName>
</protein>
<dbReference type="Proteomes" id="UP001152888">
    <property type="component" value="Unassembled WGS sequence"/>
</dbReference>
<comment type="catalytic activity">
    <reaction evidence="13">
        <text>(3Z)-octenoyl-CoA = (2E)-octenoyl-CoA</text>
        <dbReference type="Rhea" id="RHEA:46044"/>
        <dbReference type="ChEBI" id="CHEBI:62242"/>
        <dbReference type="ChEBI" id="CHEBI:85640"/>
    </reaction>
    <physiologicalReaction direction="left-to-right" evidence="13">
        <dbReference type="Rhea" id="RHEA:46045"/>
    </physiologicalReaction>
</comment>
<dbReference type="EMBL" id="CAKOFQ010006753">
    <property type="protein sequence ID" value="CAH1968528.1"/>
    <property type="molecule type" value="Genomic_DNA"/>
</dbReference>
<comment type="catalytic activity">
    <reaction evidence="10">
        <text>(3Z)-decenoyl-CoA = (2E)-decenoyl-CoA</text>
        <dbReference type="Rhea" id="RHEA:77195"/>
        <dbReference type="ChEBI" id="CHEBI:61406"/>
        <dbReference type="ChEBI" id="CHEBI:195601"/>
    </reaction>
    <physiologicalReaction direction="left-to-right" evidence="10">
        <dbReference type="Rhea" id="RHEA:77196"/>
    </physiologicalReaction>
</comment>
<dbReference type="InterPro" id="IPR001753">
    <property type="entry name" value="Enoyl-CoA_hydra/iso"/>
</dbReference>
<dbReference type="Pfam" id="PF00378">
    <property type="entry name" value="ECH_1"/>
    <property type="match status" value="1"/>
</dbReference>
<evidence type="ECO:0000313" key="18">
    <source>
        <dbReference type="EMBL" id="CAH1982240.1"/>
    </source>
</evidence>